<name>A0ABW7QWI9_9ACTN</name>
<feature type="transmembrane region" description="Helical" evidence="2">
    <location>
        <begin position="75"/>
        <end position="95"/>
    </location>
</feature>
<reference evidence="4 5" key="1">
    <citation type="submission" date="2024-10" db="EMBL/GenBank/DDBJ databases">
        <title>The Natural Products Discovery Center: Release of the First 8490 Sequenced Strains for Exploring Actinobacteria Biosynthetic Diversity.</title>
        <authorList>
            <person name="Kalkreuter E."/>
            <person name="Kautsar S.A."/>
            <person name="Yang D."/>
            <person name="Bader C.D."/>
            <person name="Teijaro C.N."/>
            <person name="Fluegel L."/>
            <person name="Davis C.M."/>
            <person name="Simpson J.R."/>
            <person name="Lauterbach L."/>
            <person name="Steele A.D."/>
            <person name="Gui C."/>
            <person name="Meng S."/>
            <person name="Li G."/>
            <person name="Viehrig K."/>
            <person name="Ye F."/>
            <person name="Su P."/>
            <person name="Kiefer A.F."/>
            <person name="Nichols A."/>
            <person name="Cepeda A.J."/>
            <person name="Yan W."/>
            <person name="Fan B."/>
            <person name="Jiang Y."/>
            <person name="Adhikari A."/>
            <person name="Zheng C.-J."/>
            <person name="Schuster L."/>
            <person name="Cowan T.M."/>
            <person name="Smanski M.J."/>
            <person name="Chevrette M.G."/>
            <person name="De Carvalho L.P.S."/>
            <person name="Shen B."/>
        </authorList>
    </citation>
    <scope>NUCLEOTIDE SEQUENCE [LARGE SCALE GENOMIC DNA]</scope>
    <source>
        <strain evidence="4 5">NPDC017990</strain>
    </source>
</reference>
<feature type="region of interest" description="Disordered" evidence="1">
    <location>
        <begin position="1"/>
        <end position="68"/>
    </location>
</feature>
<gene>
    <name evidence="4" type="ORF">ACH4F9_26100</name>
</gene>
<dbReference type="Gene3D" id="1.20.144.10">
    <property type="entry name" value="Phosphatidic acid phosphatase type 2/haloperoxidase"/>
    <property type="match status" value="1"/>
</dbReference>
<keyword evidence="5" id="KW-1185">Reference proteome</keyword>
<keyword evidence="2" id="KW-1133">Transmembrane helix</keyword>
<evidence type="ECO:0000313" key="4">
    <source>
        <dbReference type="EMBL" id="MFH8548490.1"/>
    </source>
</evidence>
<dbReference type="InterPro" id="IPR036938">
    <property type="entry name" value="PAP2/HPO_sf"/>
</dbReference>
<feature type="transmembrane region" description="Helical" evidence="2">
    <location>
        <begin position="227"/>
        <end position="247"/>
    </location>
</feature>
<evidence type="ECO:0000256" key="1">
    <source>
        <dbReference type="SAM" id="MobiDB-lite"/>
    </source>
</evidence>
<dbReference type="Pfam" id="PF01569">
    <property type="entry name" value="PAP2"/>
    <property type="match status" value="1"/>
</dbReference>
<dbReference type="InterPro" id="IPR000326">
    <property type="entry name" value="PAP2/HPO"/>
</dbReference>
<sequence>MRETPRPQGTVGDTGTEPPQPRLGRALAHTPGASGSGTPHRSDARPPQTPRGARNTGQDGRLGTTPPVPGRPTTFFFGLLGLCALLFALVTWQVVADGPLREADERLGPWITGSRLPDGAAEFLADLGGVSLAVPVLAVAIAYAAWRGHRAGTYRWWLAPLVAAVAMAAVPVLVIPLKELFDRTGPPGMDGSGYYPSGHTATAMVAYGGAALLLLPYLRGTYARRELVIACALLNFGVGLGLVRRGYHWPLDVVASWCLFGIVLQVMVLVVARYGHRATEADR</sequence>
<organism evidence="4 5">
    <name type="scientific">Streptomyces longisporoflavus</name>
    <dbReference type="NCBI Taxonomy" id="28044"/>
    <lineage>
        <taxon>Bacteria</taxon>
        <taxon>Bacillati</taxon>
        <taxon>Actinomycetota</taxon>
        <taxon>Actinomycetes</taxon>
        <taxon>Kitasatosporales</taxon>
        <taxon>Streptomycetaceae</taxon>
        <taxon>Streptomyces</taxon>
    </lineage>
</organism>
<dbReference type="SUPFAM" id="SSF48317">
    <property type="entry name" value="Acid phosphatase/Vanadium-dependent haloperoxidase"/>
    <property type="match status" value="1"/>
</dbReference>
<dbReference type="EMBL" id="JBIRGQ010000004">
    <property type="protein sequence ID" value="MFH8548490.1"/>
    <property type="molecule type" value="Genomic_DNA"/>
</dbReference>
<evidence type="ECO:0000259" key="3">
    <source>
        <dbReference type="SMART" id="SM00014"/>
    </source>
</evidence>
<accession>A0ABW7QWI9</accession>
<feature type="transmembrane region" description="Helical" evidence="2">
    <location>
        <begin position="123"/>
        <end position="144"/>
    </location>
</feature>
<feature type="transmembrane region" description="Helical" evidence="2">
    <location>
        <begin position="156"/>
        <end position="177"/>
    </location>
</feature>
<evidence type="ECO:0000256" key="2">
    <source>
        <dbReference type="SAM" id="Phobius"/>
    </source>
</evidence>
<protein>
    <submittedName>
        <fullName evidence="4">Phosphatase PAP2 family protein</fullName>
    </submittedName>
</protein>
<feature type="transmembrane region" description="Helical" evidence="2">
    <location>
        <begin position="253"/>
        <end position="274"/>
    </location>
</feature>
<dbReference type="RefSeq" id="WP_397714943.1">
    <property type="nucleotide sequence ID" value="NZ_JBIRGN010000004.1"/>
</dbReference>
<dbReference type="SMART" id="SM00014">
    <property type="entry name" value="acidPPc"/>
    <property type="match status" value="1"/>
</dbReference>
<feature type="domain" description="Phosphatidic acid phosphatase type 2/haloperoxidase" evidence="3">
    <location>
        <begin position="159"/>
        <end position="268"/>
    </location>
</feature>
<dbReference type="CDD" id="cd03392">
    <property type="entry name" value="PAP2_like_2"/>
    <property type="match status" value="1"/>
</dbReference>
<dbReference type="Proteomes" id="UP001610818">
    <property type="component" value="Unassembled WGS sequence"/>
</dbReference>
<comment type="caution">
    <text evidence="4">The sequence shown here is derived from an EMBL/GenBank/DDBJ whole genome shotgun (WGS) entry which is preliminary data.</text>
</comment>
<evidence type="ECO:0000313" key="5">
    <source>
        <dbReference type="Proteomes" id="UP001610818"/>
    </source>
</evidence>
<feature type="transmembrane region" description="Helical" evidence="2">
    <location>
        <begin position="197"/>
        <end position="215"/>
    </location>
</feature>
<keyword evidence="2" id="KW-0812">Transmembrane</keyword>
<proteinExistence type="predicted"/>
<keyword evidence="2" id="KW-0472">Membrane</keyword>